<dbReference type="InterPro" id="IPR036179">
    <property type="entry name" value="Ig-like_dom_sf"/>
</dbReference>
<dbReference type="AlphaFoldDB" id="A0A974CH89"/>
<sequence length="421" mass="48448">MEVNISLNGIFLLAALQGWFPGSECQDYYAYLPQYMKALKGSCVEIPCKFNMETTDFQLVWYMDEYGSDPQIFNNKNPSNIIESFRDRTFQVENKSNSCSLRIDDVRHSETYYPCINGNINCNLVKGYNKVQVQVSDTQDKPVLKLPTNLTEDKPARITCSVQHTCTHNPPVLEWNKVGFNKREWREELEEGVWRFVHEMDYIPTYQDHGSPIICKSKYRSGQVSQETVTLDITLYAKVVQMGGKQTFIGDVLKLECLFLMGSPSSTQYSWYRNGISFNNETQRTLTIFNVKEFHSGNYSCNVHFQDGNFSSLILTVTVTQRRSRKPITLWCSLEEPPDRGSFLLIGALAWGIKKESEVREATYTDLIQRDASAEYSEFEVAETTDNPYAALQKPNTDTYEEIKVNPTGLNFKNDRIIIYK</sequence>
<dbReference type="Proteomes" id="UP000694892">
    <property type="component" value="Chromosome 7L"/>
</dbReference>
<reference evidence="4" key="1">
    <citation type="journal article" date="2016" name="Nature">
        <title>Genome evolution in the allotetraploid frog Xenopus laevis.</title>
        <authorList>
            <person name="Session A.M."/>
            <person name="Uno Y."/>
            <person name="Kwon T."/>
            <person name="Chapman J.A."/>
            <person name="Toyoda A."/>
            <person name="Takahashi S."/>
            <person name="Fukui A."/>
            <person name="Hikosaka A."/>
            <person name="Suzuki A."/>
            <person name="Kondo M."/>
            <person name="van Heeringen S.J."/>
            <person name="Quigley I."/>
            <person name="Heinz S."/>
            <person name="Ogino H."/>
            <person name="Ochi H."/>
            <person name="Hellsten U."/>
            <person name="Lyons J.B."/>
            <person name="Simakov O."/>
            <person name="Putnam N."/>
            <person name="Stites J."/>
            <person name="Kuroki Y."/>
            <person name="Tanaka T."/>
            <person name="Michiue T."/>
            <person name="Watanabe M."/>
            <person name="Bogdanovic O."/>
            <person name="Lister R."/>
            <person name="Georgiou G."/>
            <person name="Paranjpe S.S."/>
            <person name="van Kruijsbergen I."/>
            <person name="Shu S."/>
            <person name="Carlson J."/>
            <person name="Kinoshita T."/>
            <person name="Ohta Y."/>
            <person name="Mawaribuchi S."/>
            <person name="Jenkins J."/>
            <person name="Grimwood J."/>
            <person name="Schmutz J."/>
            <person name="Mitros T."/>
            <person name="Mozaffari S.V."/>
            <person name="Suzuki Y."/>
            <person name="Haramoto Y."/>
            <person name="Yamamoto T.S."/>
            <person name="Takagi C."/>
            <person name="Heald R."/>
            <person name="Miller K."/>
            <person name="Haudenschild C."/>
            <person name="Kitzman J."/>
            <person name="Nakayama T."/>
            <person name="Izutsu Y."/>
            <person name="Robert J."/>
            <person name="Fortriede J."/>
            <person name="Burns K."/>
            <person name="Lotay V."/>
            <person name="Karimi K."/>
            <person name="Yasuoka Y."/>
            <person name="Dichmann D.S."/>
            <person name="Flajnik M.F."/>
            <person name="Houston D.W."/>
            <person name="Shendure J."/>
            <person name="DuPasquier L."/>
            <person name="Vize P.D."/>
            <person name="Zorn A.M."/>
            <person name="Ito M."/>
            <person name="Marcotte E.M."/>
            <person name="Wallingford J.B."/>
            <person name="Ito Y."/>
            <person name="Asashima M."/>
            <person name="Ueno N."/>
            <person name="Matsuda Y."/>
            <person name="Veenstra G.J."/>
            <person name="Fujiyama A."/>
            <person name="Harland R.M."/>
            <person name="Taira M."/>
            <person name="Rokhsar D.S."/>
        </authorList>
    </citation>
    <scope>NUCLEOTIDE SEQUENCE [LARGE SCALE GENOMIC DNA]</scope>
    <source>
        <strain evidence="4">J</strain>
    </source>
</reference>
<dbReference type="EMBL" id="CM004478">
    <property type="protein sequence ID" value="OCT73358.1"/>
    <property type="molecule type" value="Genomic_DNA"/>
</dbReference>
<protein>
    <recommendedName>
        <fullName evidence="2">Ig-like domain-containing protein</fullName>
    </recommendedName>
</protein>
<dbReference type="CDD" id="cd00096">
    <property type="entry name" value="Ig"/>
    <property type="match status" value="1"/>
</dbReference>
<dbReference type="PROSITE" id="PS50835">
    <property type="entry name" value="IG_LIKE"/>
    <property type="match status" value="1"/>
</dbReference>
<dbReference type="OMA" id="FNRTERN"/>
<keyword evidence="1" id="KW-0732">Signal</keyword>
<dbReference type="InterPro" id="IPR013783">
    <property type="entry name" value="Ig-like_fold"/>
</dbReference>
<dbReference type="SUPFAM" id="SSF48726">
    <property type="entry name" value="Immunoglobulin"/>
    <property type="match status" value="3"/>
</dbReference>
<evidence type="ECO:0000313" key="3">
    <source>
        <dbReference type="EMBL" id="OCT73358.1"/>
    </source>
</evidence>
<feature type="chain" id="PRO_5037906445" description="Ig-like domain-containing protein" evidence="1">
    <location>
        <begin position="26"/>
        <end position="421"/>
    </location>
</feature>
<dbReference type="InterPro" id="IPR003599">
    <property type="entry name" value="Ig_sub"/>
</dbReference>
<accession>A0A974CH89</accession>
<gene>
    <name evidence="3" type="ORF">XELAEV_18036340mg</name>
</gene>
<feature type="signal peptide" evidence="1">
    <location>
        <begin position="1"/>
        <end position="25"/>
    </location>
</feature>
<dbReference type="Pfam" id="PF13927">
    <property type="entry name" value="Ig_3"/>
    <property type="match status" value="1"/>
</dbReference>
<name>A0A974CH89_XENLA</name>
<dbReference type="InterPro" id="IPR007110">
    <property type="entry name" value="Ig-like_dom"/>
</dbReference>
<evidence type="ECO:0000313" key="4">
    <source>
        <dbReference type="Proteomes" id="UP000694892"/>
    </source>
</evidence>
<dbReference type="PANTHER" id="PTHR46484">
    <property type="entry name" value="SI:CH211-171H4.5-RELATED"/>
    <property type="match status" value="1"/>
</dbReference>
<dbReference type="SMART" id="SM00409">
    <property type="entry name" value="IG"/>
    <property type="match status" value="2"/>
</dbReference>
<proteinExistence type="predicted"/>
<dbReference type="Gene3D" id="2.60.40.10">
    <property type="entry name" value="Immunoglobulins"/>
    <property type="match status" value="3"/>
</dbReference>
<evidence type="ECO:0000259" key="2">
    <source>
        <dbReference type="PROSITE" id="PS50835"/>
    </source>
</evidence>
<dbReference type="PANTHER" id="PTHR46484:SF5">
    <property type="entry name" value="SIALOADHESIN"/>
    <property type="match status" value="1"/>
</dbReference>
<organism evidence="3 4">
    <name type="scientific">Xenopus laevis</name>
    <name type="common">African clawed frog</name>
    <dbReference type="NCBI Taxonomy" id="8355"/>
    <lineage>
        <taxon>Eukaryota</taxon>
        <taxon>Metazoa</taxon>
        <taxon>Chordata</taxon>
        <taxon>Craniata</taxon>
        <taxon>Vertebrata</taxon>
        <taxon>Euteleostomi</taxon>
        <taxon>Amphibia</taxon>
        <taxon>Batrachia</taxon>
        <taxon>Anura</taxon>
        <taxon>Pipoidea</taxon>
        <taxon>Pipidae</taxon>
        <taxon>Xenopodinae</taxon>
        <taxon>Xenopus</taxon>
        <taxon>Xenopus</taxon>
    </lineage>
</organism>
<feature type="domain" description="Ig-like" evidence="2">
    <location>
        <begin position="250"/>
        <end position="320"/>
    </location>
</feature>
<evidence type="ECO:0000256" key="1">
    <source>
        <dbReference type="SAM" id="SignalP"/>
    </source>
</evidence>